<gene>
    <name evidence="19" type="primary">Kat2a</name>
</gene>
<dbReference type="FunFam" id="3.40.630.30:FF:000004">
    <property type="entry name" value="Histone acetyltransferase KAT2A"/>
    <property type="match status" value="1"/>
</dbReference>
<evidence type="ECO:0000256" key="10">
    <source>
        <dbReference type="ARBA" id="ARBA00023163"/>
    </source>
</evidence>
<evidence type="ECO:0000256" key="1">
    <source>
        <dbReference type="ARBA" id="ARBA00004123"/>
    </source>
</evidence>
<comment type="similarity">
    <text evidence="3">Belongs to the acetyltransferase family. GCN5 subfamily.</text>
</comment>
<sequence>MSTSTASASKNRMFVPSELAHPANIKKINQRKLQVKNYPHAKKLEKIGSYSSCKDDGCKCMGWKGLQKSSQSDASSRETAETTEKCKGCGHMLSSHVKHLDTMKEDEVNRLLNMIVDVENLVVCVQKEEDTDTKQVYFYLYKLLRKCILQTSRPVIEGPLGSPPFSQPSISKAVTNFIIYKFGHLPQKEFQVMHELAKIFLLYLNQETFETPSTRKARSGDIQEYKMNYTRWLCYCRVPKFCESLSVHLPVEVFGRPFLKSTFSTLRRRVLDNFRSEKVHVPADKRTLILSHFPKFLSMLEEELNASNSPIWDVDFSQMPAHMPLPSPHSNDSANELFITSPGTPGSFGNLFTMTSPIGIPHTPSDSGRNLNLGSITPGKDSSVRGEKRKMTDNNMMADDSKQPRFSENDSEVSFEVLNEVVATVTDPVQMLGPEAAHFSSQSARDEAARQEERRGLIEFHVISNSTDATKQTLTWLVEIQNVFARQLPRMPRDYIARLVFDTRHRTLALVKDSRVIGGICFRMFPSQHFSEIVFCAVTSNEQVKGYGTHLMNHLKEYHIKQNVLHFLTYADEYAIGYFKKQGFSKEINVPRSGYVGYIKDYEGATLMGCELNTRIPYTEFSNIIRKQKEILKKLIEKKQQQINQIYSGLSCFKDGVRQIPVESILGIRNTGWENMKNREKKQVHDSIDCLFNPLKSIVQSLKNHSSAWPFLEPVKKSEVPDYYDVIKTPMDLKTLSERIRQKQYSTRQSFIADAQLIFDNCRLFNSMDSDYYKCANVLESFFYNKLRDHGLYDK</sequence>
<evidence type="ECO:0000256" key="11">
    <source>
        <dbReference type="ARBA" id="ARBA00023212"/>
    </source>
</evidence>
<feature type="domain" description="Bromo" evidence="17">
    <location>
        <begin position="703"/>
        <end position="773"/>
    </location>
</feature>
<dbReference type="GO" id="GO:0005634">
    <property type="term" value="C:nucleus"/>
    <property type="evidence" value="ECO:0007669"/>
    <property type="project" value="UniProtKB-SubCell"/>
</dbReference>
<evidence type="ECO:0000256" key="9">
    <source>
        <dbReference type="ARBA" id="ARBA00023159"/>
    </source>
</evidence>
<dbReference type="GO" id="GO:0043992">
    <property type="term" value="F:histone H3K9 acetyltransferase activity"/>
    <property type="evidence" value="ECO:0007669"/>
    <property type="project" value="UniProtKB-ARBA"/>
</dbReference>
<evidence type="ECO:0000256" key="13">
    <source>
        <dbReference type="ARBA" id="ARBA00023315"/>
    </source>
</evidence>
<evidence type="ECO:0000259" key="18">
    <source>
        <dbReference type="PROSITE" id="PS51186"/>
    </source>
</evidence>
<feature type="region of interest" description="Disordered" evidence="16">
    <location>
        <begin position="364"/>
        <end position="408"/>
    </location>
</feature>
<dbReference type="GO" id="GO:0005813">
    <property type="term" value="C:centrosome"/>
    <property type="evidence" value="ECO:0007669"/>
    <property type="project" value="UniProtKB-SubCell"/>
</dbReference>
<feature type="compositionally biased region" description="Basic and acidic residues" evidence="16">
    <location>
        <begin position="382"/>
        <end position="392"/>
    </location>
</feature>
<dbReference type="CDD" id="cd04301">
    <property type="entry name" value="NAT_SF"/>
    <property type="match status" value="1"/>
</dbReference>
<dbReference type="InterPro" id="IPR001487">
    <property type="entry name" value="Bromodomain"/>
</dbReference>
<dbReference type="InterPro" id="IPR036427">
    <property type="entry name" value="Bromodomain-like_sf"/>
</dbReference>
<dbReference type="PANTHER" id="PTHR45750">
    <property type="entry name" value="GH11602P"/>
    <property type="match status" value="1"/>
</dbReference>
<reference evidence="19" key="1">
    <citation type="submission" date="2020-04" db="EMBL/GenBank/DDBJ databases">
        <authorList>
            <person name="Neveu A P."/>
        </authorList>
    </citation>
    <scope>NUCLEOTIDE SEQUENCE</scope>
    <source>
        <tissue evidence="19">Whole embryo</tissue>
    </source>
</reference>
<dbReference type="Pfam" id="PF00583">
    <property type="entry name" value="Acetyltransf_1"/>
    <property type="match status" value="1"/>
</dbReference>
<evidence type="ECO:0000256" key="2">
    <source>
        <dbReference type="ARBA" id="ARBA00004300"/>
    </source>
</evidence>
<dbReference type="InterPro" id="IPR018359">
    <property type="entry name" value="Bromodomain_CS"/>
</dbReference>
<comment type="catalytic activity">
    <reaction evidence="14">
        <text>L-lysyl-[histone] + acetyl-CoA = N(6)-acetyl-L-lysyl-[histone] + CoA + H(+)</text>
        <dbReference type="Rhea" id="RHEA:21992"/>
        <dbReference type="Rhea" id="RHEA-COMP:9845"/>
        <dbReference type="Rhea" id="RHEA-COMP:11338"/>
        <dbReference type="ChEBI" id="CHEBI:15378"/>
        <dbReference type="ChEBI" id="CHEBI:29969"/>
        <dbReference type="ChEBI" id="CHEBI:57287"/>
        <dbReference type="ChEBI" id="CHEBI:57288"/>
        <dbReference type="ChEBI" id="CHEBI:61930"/>
        <dbReference type="EC" id="2.3.1.48"/>
    </reaction>
    <physiologicalReaction direction="left-to-right" evidence="14">
        <dbReference type="Rhea" id="RHEA:21993"/>
    </physiologicalReaction>
</comment>
<keyword evidence="13" id="KW-0012">Acyltransferase</keyword>
<evidence type="ECO:0000256" key="12">
    <source>
        <dbReference type="ARBA" id="ARBA00023242"/>
    </source>
</evidence>
<evidence type="ECO:0000256" key="16">
    <source>
        <dbReference type="SAM" id="MobiDB-lite"/>
    </source>
</evidence>
<dbReference type="PROSITE" id="PS51186">
    <property type="entry name" value="GNAT"/>
    <property type="match status" value="1"/>
</dbReference>
<keyword evidence="6" id="KW-0156">Chromatin regulator</keyword>
<dbReference type="GO" id="GO:0140672">
    <property type="term" value="C:ATAC complex"/>
    <property type="evidence" value="ECO:0007669"/>
    <property type="project" value="TreeGrafter"/>
</dbReference>
<organism evidence="19">
    <name type="scientific">Phallusia mammillata</name>
    <dbReference type="NCBI Taxonomy" id="59560"/>
    <lineage>
        <taxon>Eukaryota</taxon>
        <taxon>Metazoa</taxon>
        <taxon>Chordata</taxon>
        <taxon>Tunicata</taxon>
        <taxon>Ascidiacea</taxon>
        <taxon>Phlebobranchia</taxon>
        <taxon>Ascidiidae</taxon>
        <taxon>Phallusia</taxon>
    </lineage>
</organism>
<dbReference type="SUPFAM" id="SSF55729">
    <property type="entry name" value="Acyl-CoA N-acyltransferases (Nat)"/>
    <property type="match status" value="1"/>
</dbReference>
<dbReference type="GO" id="GO:0045944">
    <property type="term" value="P:positive regulation of transcription by RNA polymerase II"/>
    <property type="evidence" value="ECO:0007669"/>
    <property type="project" value="TreeGrafter"/>
</dbReference>
<evidence type="ECO:0000256" key="8">
    <source>
        <dbReference type="ARBA" id="ARBA00023117"/>
    </source>
</evidence>
<evidence type="ECO:0000256" key="5">
    <source>
        <dbReference type="ARBA" id="ARBA00022679"/>
    </source>
</evidence>
<evidence type="ECO:0000256" key="14">
    <source>
        <dbReference type="ARBA" id="ARBA00048940"/>
    </source>
</evidence>
<dbReference type="Gene3D" id="3.40.630.30">
    <property type="match status" value="1"/>
</dbReference>
<dbReference type="Pfam" id="PF06466">
    <property type="entry name" value="PCAF_N"/>
    <property type="match status" value="1"/>
</dbReference>
<dbReference type="InterPro" id="IPR037800">
    <property type="entry name" value="GCN5"/>
</dbReference>
<dbReference type="SUPFAM" id="SSF47370">
    <property type="entry name" value="Bromodomain"/>
    <property type="match status" value="1"/>
</dbReference>
<name>A0A6F9DEU4_9ASCI</name>
<evidence type="ECO:0000313" key="19">
    <source>
        <dbReference type="EMBL" id="CAB3257876.1"/>
    </source>
</evidence>
<keyword evidence="11" id="KW-0206">Cytoskeleton</keyword>
<protein>
    <recommendedName>
        <fullName evidence="4">histone acetyltransferase</fullName>
        <ecNumber evidence="4">2.3.1.48</ecNumber>
    </recommendedName>
</protein>
<keyword evidence="7" id="KW-0805">Transcription regulation</keyword>
<dbReference type="EC" id="2.3.1.48" evidence="4"/>
<dbReference type="PRINTS" id="PR00503">
    <property type="entry name" value="BROMODOMAIN"/>
</dbReference>
<proteinExistence type="evidence at transcript level"/>
<dbReference type="InterPro" id="IPR000182">
    <property type="entry name" value="GNAT_dom"/>
</dbReference>
<dbReference type="InterPro" id="IPR016181">
    <property type="entry name" value="Acyl_CoA_acyltransferase"/>
</dbReference>
<evidence type="ECO:0000256" key="6">
    <source>
        <dbReference type="ARBA" id="ARBA00022853"/>
    </source>
</evidence>
<dbReference type="InterPro" id="IPR009464">
    <property type="entry name" value="PCAF_N"/>
</dbReference>
<evidence type="ECO:0000256" key="7">
    <source>
        <dbReference type="ARBA" id="ARBA00023015"/>
    </source>
</evidence>
<keyword evidence="9" id="KW-0010">Activator</keyword>
<feature type="domain" description="N-acetyltransferase" evidence="18">
    <location>
        <begin position="467"/>
        <end position="613"/>
    </location>
</feature>
<dbReference type="Gene3D" id="1.20.920.10">
    <property type="entry name" value="Bromodomain-like"/>
    <property type="match status" value="1"/>
</dbReference>
<dbReference type="SMART" id="SM00297">
    <property type="entry name" value="BROMO"/>
    <property type="match status" value="1"/>
</dbReference>
<keyword evidence="11" id="KW-0963">Cytoplasm</keyword>
<evidence type="ECO:0000259" key="17">
    <source>
        <dbReference type="PROSITE" id="PS50014"/>
    </source>
</evidence>
<evidence type="ECO:0000256" key="4">
    <source>
        <dbReference type="ARBA" id="ARBA00013184"/>
    </source>
</evidence>
<dbReference type="AlphaFoldDB" id="A0A6F9DEU4"/>
<comment type="subcellular location">
    <subcellularLocation>
        <location evidence="2">Cytoplasm</location>
        <location evidence="2">Cytoskeleton</location>
        <location evidence="2">Microtubule organizing center</location>
        <location evidence="2">Centrosome</location>
    </subcellularLocation>
    <subcellularLocation>
        <location evidence="1">Nucleus</location>
    </subcellularLocation>
</comment>
<dbReference type="EMBL" id="LR786112">
    <property type="protein sequence ID" value="CAB3257876.1"/>
    <property type="molecule type" value="mRNA"/>
</dbReference>
<feature type="compositionally biased region" description="Polar residues" evidence="16">
    <location>
        <begin position="364"/>
        <end position="375"/>
    </location>
</feature>
<dbReference type="PANTHER" id="PTHR45750:SF3">
    <property type="entry name" value="HISTONE ACETYLTRANSFERASE"/>
    <property type="match status" value="1"/>
</dbReference>
<keyword evidence="5 19" id="KW-0808">Transferase</keyword>
<accession>A0A6F9DEU4</accession>
<keyword evidence="8 15" id="KW-0103">Bromodomain</keyword>
<dbReference type="Pfam" id="PF00439">
    <property type="entry name" value="Bromodomain"/>
    <property type="match status" value="1"/>
</dbReference>
<dbReference type="PROSITE" id="PS00633">
    <property type="entry name" value="BROMODOMAIN_1"/>
    <property type="match status" value="1"/>
</dbReference>
<feature type="compositionally biased region" description="Basic and acidic residues" evidence="16">
    <location>
        <begin position="399"/>
        <end position="408"/>
    </location>
</feature>
<keyword evidence="10" id="KW-0804">Transcription</keyword>
<dbReference type="CDD" id="cd05509">
    <property type="entry name" value="Bromo_gcn5_like"/>
    <property type="match status" value="1"/>
</dbReference>
<keyword evidence="12" id="KW-0539">Nucleus</keyword>
<evidence type="ECO:0000256" key="15">
    <source>
        <dbReference type="PROSITE-ProRule" id="PRU00035"/>
    </source>
</evidence>
<evidence type="ECO:0000256" key="3">
    <source>
        <dbReference type="ARBA" id="ARBA00008607"/>
    </source>
</evidence>
<dbReference type="PROSITE" id="PS50014">
    <property type="entry name" value="BROMODOMAIN_2"/>
    <property type="match status" value="1"/>
</dbReference>